<dbReference type="InterPro" id="IPR003593">
    <property type="entry name" value="AAA+_ATPase"/>
</dbReference>
<dbReference type="InterPro" id="IPR003439">
    <property type="entry name" value="ABC_transporter-like_ATP-bd"/>
</dbReference>
<keyword evidence="2" id="KW-0547">Nucleotide-binding</keyword>
<dbReference type="Proteomes" id="UP000886657">
    <property type="component" value="Unassembled WGS sequence"/>
</dbReference>
<dbReference type="PANTHER" id="PTHR24220">
    <property type="entry name" value="IMPORT ATP-BINDING PROTEIN"/>
    <property type="match status" value="1"/>
</dbReference>
<dbReference type="PROSITE" id="PS00211">
    <property type="entry name" value="ABC_TRANSPORTER_1"/>
    <property type="match status" value="1"/>
</dbReference>
<dbReference type="InterPro" id="IPR015854">
    <property type="entry name" value="ABC_transpr_LolD-like"/>
</dbReference>
<sequence>MPVLEASDIIKDYQEGRNRTRILHGVSLKVEPGEVVALEGPSGSGKTTLLQILGCILSPTAGHVKVNGESADLSNATALADLRKRHIGFVFQQFNLFPSLNALENVQYALQVKGHRGKAPREEARRWIDAMGLSDRAHYLPRDLSGGQKQRVAIARAMAGNPAALLADEPTANLDSQVGSQVLQLFRSLATEHGRGVLIVTHDPKVRDISDRVLRIRDGLIHA</sequence>
<dbReference type="InterPro" id="IPR017911">
    <property type="entry name" value="MacB-like_ATP-bd"/>
</dbReference>
<feature type="domain" description="ABC transporter" evidence="5">
    <location>
        <begin position="4"/>
        <end position="223"/>
    </location>
</feature>
<dbReference type="Gene3D" id="3.40.50.300">
    <property type="entry name" value="P-loop containing nucleotide triphosphate hydrolases"/>
    <property type="match status" value="1"/>
</dbReference>
<keyword evidence="3 6" id="KW-0067">ATP-binding</keyword>
<evidence type="ECO:0000313" key="7">
    <source>
        <dbReference type="Proteomes" id="UP000886657"/>
    </source>
</evidence>
<name>A0A9D7SCG2_9BACT</name>
<dbReference type="GO" id="GO:0016887">
    <property type="term" value="F:ATP hydrolysis activity"/>
    <property type="evidence" value="ECO:0007669"/>
    <property type="project" value="InterPro"/>
</dbReference>
<dbReference type="FunFam" id="3.40.50.300:FF:000032">
    <property type="entry name" value="Export ABC transporter ATP-binding protein"/>
    <property type="match status" value="1"/>
</dbReference>
<dbReference type="SMART" id="SM00382">
    <property type="entry name" value="AAA"/>
    <property type="match status" value="1"/>
</dbReference>
<dbReference type="EMBL" id="JADKIO010000002">
    <property type="protein sequence ID" value="MBK9794994.1"/>
    <property type="molecule type" value="Genomic_DNA"/>
</dbReference>
<dbReference type="InterPro" id="IPR027417">
    <property type="entry name" value="P-loop_NTPase"/>
</dbReference>
<dbReference type="GO" id="GO:0098796">
    <property type="term" value="C:membrane protein complex"/>
    <property type="evidence" value="ECO:0007669"/>
    <property type="project" value="UniProtKB-ARBA"/>
</dbReference>
<dbReference type="CDD" id="cd03255">
    <property type="entry name" value="ABC_MJ0796_LolCDE_FtsE"/>
    <property type="match status" value="1"/>
</dbReference>
<evidence type="ECO:0000256" key="1">
    <source>
        <dbReference type="ARBA" id="ARBA00022448"/>
    </source>
</evidence>
<comment type="caution">
    <text evidence="6">The sequence shown here is derived from an EMBL/GenBank/DDBJ whole genome shotgun (WGS) entry which is preliminary data.</text>
</comment>
<evidence type="ECO:0000259" key="5">
    <source>
        <dbReference type="PROSITE" id="PS50893"/>
    </source>
</evidence>
<dbReference type="GO" id="GO:0005886">
    <property type="term" value="C:plasma membrane"/>
    <property type="evidence" value="ECO:0007669"/>
    <property type="project" value="TreeGrafter"/>
</dbReference>
<evidence type="ECO:0000256" key="4">
    <source>
        <dbReference type="ARBA" id="ARBA00038388"/>
    </source>
</evidence>
<gene>
    <name evidence="6" type="ORF">IPP58_00590</name>
</gene>
<comment type="similarity">
    <text evidence="4">Belongs to the ABC transporter superfamily. Macrolide exporter (TC 3.A.1.122) family.</text>
</comment>
<evidence type="ECO:0000313" key="6">
    <source>
        <dbReference type="EMBL" id="MBK9794994.1"/>
    </source>
</evidence>
<proteinExistence type="inferred from homology"/>
<protein>
    <submittedName>
        <fullName evidence="6">ABC transporter ATP-binding protein</fullName>
    </submittedName>
</protein>
<dbReference type="AlphaFoldDB" id="A0A9D7SCG2"/>
<dbReference type="InterPro" id="IPR017871">
    <property type="entry name" value="ABC_transporter-like_CS"/>
</dbReference>
<keyword evidence="1" id="KW-0813">Transport</keyword>
<dbReference type="PROSITE" id="PS50893">
    <property type="entry name" value="ABC_TRANSPORTER_2"/>
    <property type="match status" value="1"/>
</dbReference>
<evidence type="ECO:0000256" key="2">
    <source>
        <dbReference type="ARBA" id="ARBA00022741"/>
    </source>
</evidence>
<reference evidence="6" key="1">
    <citation type="submission" date="2020-10" db="EMBL/GenBank/DDBJ databases">
        <title>Connecting structure to function with the recovery of over 1000 high-quality activated sludge metagenome-assembled genomes encoding full-length rRNA genes using long-read sequencing.</title>
        <authorList>
            <person name="Singleton C.M."/>
            <person name="Petriglieri F."/>
            <person name="Kristensen J.M."/>
            <person name="Kirkegaard R.H."/>
            <person name="Michaelsen T.Y."/>
            <person name="Andersen M.H."/>
            <person name="Karst S.M."/>
            <person name="Dueholm M.S."/>
            <person name="Nielsen P.H."/>
            <person name="Albertsen M."/>
        </authorList>
    </citation>
    <scope>NUCLEOTIDE SEQUENCE</scope>
    <source>
        <strain evidence="6">Skiv_18-Q3-R9-52_MAXAC.067</strain>
    </source>
</reference>
<dbReference type="Pfam" id="PF00005">
    <property type="entry name" value="ABC_tran"/>
    <property type="match status" value="1"/>
</dbReference>
<dbReference type="GO" id="GO:0022857">
    <property type="term" value="F:transmembrane transporter activity"/>
    <property type="evidence" value="ECO:0007669"/>
    <property type="project" value="TreeGrafter"/>
</dbReference>
<accession>A0A9D7SCG2</accession>
<organism evidence="6 7">
    <name type="scientific">Candidatus Geothrix skivensis</name>
    <dbReference type="NCBI Taxonomy" id="2954439"/>
    <lineage>
        <taxon>Bacteria</taxon>
        <taxon>Pseudomonadati</taxon>
        <taxon>Acidobacteriota</taxon>
        <taxon>Holophagae</taxon>
        <taxon>Holophagales</taxon>
        <taxon>Holophagaceae</taxon>
        <taxon>Geothrix</taxon>
    </lineage>
</organism>
<evidence type="ECO:0000256" key="3">
    <source>
        <dbReference type="ARBA" id="ARBA00022840"/>
    </source>
</evidence>
<dbReference type="SUPFAM" id="SSF52540">
    <property type="entry name" value="P-loop containing nucleoside triphosphate hydrolases"/>
    <property type="match status" value="1"/>
</dbReference>
<dbReference type="GO" id="GO:0005524">
    <property type="term" value="F:ATP binding"/>
    <property type="evidence" value="ECO:0007669"/>
    <property type="project" value="UniProtKB-KW"/>
</dbReference>